<dbReference type="Proteomes" id="UP000268093">
    <property type="component" value="Unassembled WGS sequence"/>
</dbReference>
<comment type="caution">
    <text evidence="1">The sequence shown here is derived from an EMBL/GenBank/DDBJ whole genome shotgun (WGS) entry which is preliminary data.</text>
</comment>
<sequence length="295" mass="32043">MPNYGRRLYQLTVVPKHRQFPTRLWIKAHTSTPFPPLPPPLLPHQIMPRHTNLLIAALCLLAPLLTVIEAYKLPQSGTATVTHYLLGDAVGACDCETGANKYPVAAINQNAFGPGSGAGPGCGRCFHLTIYAAISKPTYTIPSSIRLPEVTLKIVDLCPAKAPNLEWCAQTDTKPNPHGSWVHFDISQTTIPTDFFPQPYGYDMGTWFANYTEVSCTAWDGWKKDNTSGLAYPGAGCCPANPVKDGNICKFPNGSNLTDVGDVNVAAQLKAGWGMGAMIGWMVTLAMGKWVMRRV</sequence>
<evidence type="ECO:0000313" key="2">
    <source>
        <dbReference type="Proteomes" id="UP000268093"/>
    </source>
</evidence>
<dbReference type="Pfam" id="PF22514">
    <property type="entry name" value="EXPB1_D1"/>
    <property type="match status" value="1"/>
</dbReference>
<proteinExistence type="predicted"/>
<name>A0A433D0J4_9FUNG</name>
<protein>
    <submittedName>
        <fullName evidence="1">RlpA-like double-psi beta-barrel-protein domain-containing protein-containing protein</fullName>
    </submittedName>
</protein>
<evidence type="ECO:0000313" key="1">
    <source>
        <dbReference type="EMBL" id="RUP44348.1"/>
    </source>
</evidence>
<dbReference type="AlphaFoldDB" id="A0A433D0J4"/>
<dbReference type="CDD" id="cd22278">
    <property type="entry name" value="DPBB_GH45_endoglucanase"/>
    <property type="match status" value="1"/>
</dbReference>
<organism evidence="1 2">
    <name type="scientific">Jimgerdemannia flammicorona</name>
    <dbReference type="NCBI Taxonomy" id="994334"/>
    <lineage>
        <taxon>Eukaryota</taxon>
        <taxon>Fungi</taxon>
        <taxon>Fungi incertae sedis</taxon>
        <taxon>Mucoromycota</taxon>
        <taxon>Mucoromycotina</taxon>
        <taxon>Endogonomycetes</taxon>
        <taxon>Endogonales</taxon>
        <taxon>Endogonaceae</taxon>
        <taxon>Jimgerdemannia</taxon>
    </lineage>
</organism>
<dbReference type="InterPro" id="IPR036908">
    <property type="entry name" value="RlpA-like_sf"/>
</dbReference>
<dbReference type="SUPFAM" id="SSF50685">
    <property type="entry name" value="Barwin-like endoglucanases"/>
    <property type="match status" value="1"/>
</dbReference>
<dbReference type="EMBL" id="RBNI01009078">
    <property type="protein sequence ID" value="RUP44348.1"/>
    <property type="molecule type" value="Genomic_DNA"/>
</dbReference>
<dbReference type="OrthoDB" id="5823761at2759"/>
<accession>A0A433D0J4</accession>
<keyword evidence="2" id="KW-1185">Reference proteome</keyword>
<gene>
    <name evidence="1" type="ORF">BC936DRAFT_149590</name>
</gene>
<reference evidence="1 2" key="1">
    <citation type="journal article" date="2018" name="New Phytol.">
        <title>Phylogenomics of Endogonaceae and evolution of mycorrhizas within Mucoromycota.</title>
        <authorList>
            <person name="Chang Y."/>
            <person name="Desiro A."/>
            <person name="Na H."/>
            <person name="Sandor L."/>
            <person name="Lipzen A."/>
            <person name="Clum A."/>
            <person name="Barry K."/>
            <person name="Grigoriev I.V."/>
            <person name="Martin F.M."/>
            <person name="Stajich J.E."/>
            <person name="Smith M.E."/>
            <person name="Bonito G."/>
            <person name="Spatafora J.W."/>
        </authorList>
    </citation>
    <scope>NUCLEOTIDE SEQUENCE [LARGE SCALE GENOMIC DNA]</scope>
    <source>
        <strain evidence="1 2">GMNB39</strain>
    </source>
</reference>
<dbReference type="Gene3D" id="2.40.40.10">
    <property type="entry name" value="RlpA-like domain"/>
    <property type="match status" value="1"/>
</dbReference>